<evidence type="ECO:0000313" key="1">
    <source>
        <dbReference type="EMBL" id="KAF2464517.1"/>
    </source>
</evidence>
<evidence type="ECO:0000313" key="2">
    <source>
        <dbReference type="Proteomes" id="UP000799755"/>
    </source>
</evidence>
<gene>
    <name evidence="1" type="ORF">BDR25DRAFT_361594</name>
</gene>
<proteinExistence type="predicted"/>
<comment type="caution">
    <text evidence="1">The sequence shown here is derived from an EMBL/GenBank/DDBJ whole genome shotgun (WGS) entry which is preliminary data.</text>
</comment>
<keyword evidence="2" id="KW-1185">Reference proteome</keyword>
<dbReference type="EMBL" id="MU003536">
    <property type="protein sequence ID" value="KAF2464517.1"/>
    <property type="molecule type" value="Genomic_DNA"/>
</dbReference>
<organism evidence="1 2">
    <name type="scientific">Lindgomyces ingoldianus</name>
    <dbReference type="NCBI Taxonomy" id="673940"/>
    <lineage>
        <taxon>Eukaryota</taxon>
        <taxon>Fungi</taxon>
        <taxon>Dikarya</taxon>
        <taxon>Ascomycota</taxon>
        <taxon>Pezizomycotina</taxon>
        <taxon>Dothideomycetes</taxon>
        <taxon>Pleosporomycetidae</taxon>
        <taxon>Pleosporales</taxon>
        <taxon>Lindgomycetaceae</taxon>
        <taxon>Lindgomyces</taxon>
    </lineage>
</organism>
<sequence>MVNGMACYLVWDIEHTVGASGGGVSGMEGASDSWKRSDEVTLLSKRVEGSPYIHRASEHTISRSRVPQPRLSVYATEGDSERMTGPEHSFITFVYGESRIRHWMRNIRFGSLHDQFQVADKTNGLRLGSFNRALITADILIGVCNLSDLAASVAIRLLDTGWYMRYPTGVRHLRARHTPAIKSKMYG</sequence>
<dbReference type="Proteomes" id="UP000799755">
    <property type="component" value="Unassembled WGS sequence"/>
</dbReference>
<protein>
    <submittedName>
        <fullName evidence="1">Uncharacterized protein</fullName>
    </submittedName>
</protein>
<accession>A0ACB6QDS2</accession>
<name>A0ACB6QDS2_9PLEO</name>
<reference evidence="1" key="1">
    <citation type="journal article" date="2020" name="Stud. Mycol.">
        <title>101 Dothideomycetes genomes: a test case for predicting lifestyles and emergence of pathogens.</title>
        <authorList>
            <person name="Haridas S."/>
            <person name="Albert R."/>
            <person name="Binder M."/>
            <person name="Bloem J."/>
            <person name="Labutti K."/>
            <person name="Salamov A."/>
            <person name="Andreopoulos B."/>
            <person name="Baker S."/>
            <person name="Barry K."/>
            <person name="Bills G."/>
            <person name="Bluhm B."/>
            <person name="Cannon C."/>
            <person name="Castanera R."/>
            <person name="Culley D."/>
            <person name="Daum C."/>
            <person name="Ezra D."/>
            <person name="Gonzalez J."/>
            <person name="Henrissat B."/>
            <person name="Kuo A."/>
            <person name="Liang C."/>
            <person name="Lipzen A."/>
            <person name="Lutzoni F."/>
            <person name="Magnuson J."/>
            <person name="Mondo S."/>
            <person name="Nolan M."/>
            <person name="Ohm R."/>
            <person name="Pangilinan J."/>
            <person name="Park H.-J."/>
            <person name="Ramirez L."/>
            <person name="Alfaro M."/>
            <person name="Sun H."/>
            <person name="Tritt A."/>
            <person name="Yoshinaga Y."/>
            <person name="Zwiers L.-H."/>
            <person name="Turgeon B."/>
            <person name="Goodwin S."/>
            <person name="Spatafora J."/>
            <person name="Crous P."/>
            <person name="Grigoriev I."/>
        </authorList>
    </citation>
    <scope>NUCLEOTIDE SEQUENCE</scope>
    <source>
        <strain evidence="1">ATCC 200398</strain>
    </source>
</reference>